<dbReference type="Xenbase" id="XB-GENE-5800173">
    <property type="gene designation" value="spmip2"/>
</dbReference>
<accession>A0A6I8RTF6</accession>
<dbReference type="PANTHER" id="PTHR34833:SF1">
    <property type="entry name" value="GENE, 17359-RELATED"/>
    <property type="match status" value="1"/>
</dbReference>
<feature type="compositionally biased region" description="Low complexity" evidence="1">
    <location>
        <begin position="12"/>
        <end position="23"/>
    </location>
</feature>
<dbReference type="AlphaFoldDB" id="A0A6I8RTF6"/>
<evidence type="ECO:0000313" key="5">
    <source>
        <dbReference type="Xenbase" id="XB-GENE-5800173"/>
    </source>
</evidence>
<dbReference type="GeneTree" id="ENSGT00390000012736"/>
<proteinExistence type="predicted"/>
<dbReference type="Proteomes" id="UP000008143">
    <property type="component" value="Chromosome 1"/>
</dbReference>
<reference evidence="2" key="1">
    <citation type="journal article" date="2010" name="Science">
        <title>The genome of the Western clawed frog Xenopus tropicalis.</title>
        <authorList>
            <person name="Hellsten U."/>
            <person name="Harland R.M."/>
            <person name="Gilchrist M.J."/>
            <person name="Hendrix D."/>
            <person name="Jurka J."/>
            <person name="Kapitonov V."/>
            <person name="Ovcharenko I."/>
            <person name="Putnam N.H."/>
            <person name="Shu S."/>
            <person name="Taher L."/>
            <person name="Blitz I.L."/>
            <person name="Blumberg B."/>
            <person name="Dichmann D.S."/>
            <person name="Dubchak I."/>
            <person name="Amaya E."/>
            <person name="Detter J.C."/>
            <person name="Fletcher R."/>
            <person name="Gerhard D.S."/>
            <person name="Goodstein D."/>
            <person name="Graves T."/>
            <person name="Grigoriev I.V."/>
            <person name="Grimwood J."/>
            <person name="Kawashima T."/>
            <person name="Lindquist E."/>
            <person name="Lucas S.M."/>
            <person name="Mead P.E."/>
            <person name="Mitros T."/>
            <person name="Ogino H."/>
            <person name="Ohta Y."/>
            <person name="Poliakov A.V."/>
            <person name="Pollet N."/>
            <person name="Robert J."/>
            <person name="Salamov A."/>
            <person name="Sater A.K."/>
            <person name="Schmutz J."/>
            <person name="Terry A."/>
            <person name="Vize P.D."/>
            <person name="Warren W.C."/>
            <person name="Wells D."/>
            <person name="Wills A."/>
            <person name="Wilson R.K."/>
            <person name="Zimmerman L.B."/>
            <person name="Zorn A.M."/>
            <person name="Grainger R."/>
            <person name="Grammer T."/>
            <person name="Khokha M.K."/>
            <person name="Richardson P.M."/>
            <person name="Rokhsar D.S."/>
        </authorList>
    </citation>
    <scope>NUCLEOTIDE SEQUENCE [LARGE SCALE GENOMIC DNA]</scope>
    <source>
        <strain evidence="2">Nigerian</strain>
    </source>
</reference>
<dbReference type="RefSeq" id="XP_002934787.2">
    <property type="nucleotide sequence ID" value="XM_002934741.5"/>
</dbReference>
<protein>
    <submittedName>
        <fullName evidence="2">Chromosome 4 open reading frame 45</fullName>
    </submittedName>
    <submittedName>
        <fullName evidence="4">Uncharacterized protein C4orf45 homolog</fullName>
    </submittedName>
</protein>
<keyword evidence="3" id="KW-1185">Reference proteome</keyword>
<evidence type="ECO:0000313" key="2">
    <source>
        <dbReference type="Ensembl" id="ENSXETP00000083845"/>
    </source>
</evidence>
<name>A0A6I8RTF6_XENTR</name>
<dbReference type="KEGG" id="xtr:100493543"/>
<dbReference type="OrthoDB" id="6140842at2759"/>
<dbReference type="Bgee" id="ENSXETG00000035943">
    <property type="expression patterns" value="Expressed in testis and 5 other cell types or tissues"/>
</dbReference>
<dbReference type="PANTHER" id="PTHR34833">
    <property type="entry name" value="GENE, 17359-RELATED"/>
    <property type="match status" value="1"/>
</dbReference>
<reference evidence="2" key="2">
    <citation type="submission" date="2020-05" db="UniProtKB">
        <authorList>
            <consortium name="Ensembl"/>
        </authorList>
    </citation>
    <scope>IDENTIFICATION</scope>
</reference>
<feature type="region of interest" description="Disordered" evidence="1">
    <location>
        <begin position="1"/>
        <end position="28"/>
    </location>
</feature>
<evidence type="ECO:0000313" key="3">
    <source>
        <dbReference type="Proteomes" id="UP000008143"/>
    </source>
</evidence>
<evidence type="ECO:0000256" key="1">
    <source>
        <dbReference type="SAM" id="MobiDB-lite"/>
    </source>
</evidence>
<dbReference type="Ensembl" id="ENSXETT00000088757">
    <property type="protein sequence ID" value="ENSXETP00000083845"/>
    <property type="gene ID" value="ENSXETG00000035943"/>
</dbReference>
<reference evidence="4" key="3">
    <citation type="submission" date="2025-04" db="UniProtKB">
        <authorList>
            <consortium name="RefSeq"/>
        </authorList>
    </citation>
    <scope>IDENTIFICATION</scope>
    <source>
        <strain evidence="4">Nigerian</strain>
        <tissue evidence="4">Liver and blood</tissue>
    </source>
</reference>
<dbReference type="AGR" id="Xenbase:XB-GENE-5800173"/>
<evidence type="ECO:0000313" key="4">
    <source>
        <dbReference type="RefSeq" id="XP_002934787.2"/>
    </source>
</evidence>
<gene>
    <name evidence="5" type="primary">spmip2</name>
    <name evidence="2 4" type="synonym">c4orf45</name>
</gene>
<sequence>MSQTQRGRLYVSSSPSQQDGSGQRMLYTGPDYIRDYRTKLPDFTSYIGEVMPPRESTGDVSYLCRAAPGTPSPLPKESYVGGIGWGVSDFSYLNRRGLLNNNHIKHGQFRQACEENITHRYQNPWTPSPHILDEWGYGARSRLAWTEDNCDSENRNGQGAPVLEEHPIPGQVSIYRNMNREQ</sequence>
<organism evidence="2">
    <name type="scientific">Xenopus tropicalis</name>
    <name type="common">Western clawed frog</name>
    <name type="synonym">Silurana tropicalis</name>
    <dbReference type="NCBI Taxonomy" id="8364"/>
    <lineage>
        <taxon>Eukaryota</taxon>
        <taxon>Metazoa</taxon>
        <taxon>Chordata</taxon>
        <taxon>Craniata</taxon>
        <taxon>Vertebrata</taxon>
        <taxon>Euteleostomi</taxon>
        <taxon>Amphibia</taxon>
        <taxon>Batrachia</taxon>
        <taxon>Anura</taxon>
        <taxon>Pipoidea</taxon>
        <taxon>Pipidae</taxon>
        <taxon>Xenopodinae</taxon>
        <taxon>Xenopus</taxon>
        <taxon>Silurana</taxon>
    </lineage>
</organism>
<dbReference type="Pfam" id="PF15123">
    <property type="entry name" value="DUF4562"/>
    <property type="match status" value="1"/>
</dbReference>
<dbReference type="OMA" id="DRRNSKW"/>
<dbReference type="InterPro" id="IPR027814">
    <property type="entry name" value="DUF4562"/>
</dbReference>